<accession>A0A5N6WI16</accession>
<dbReference type="EMBL" id="ML738292">
    <property type="protein sequence ID" value="KAE8320178.1"/>
    <property type="molecule type" value="Genomic_DNA"/>
</dbReference>
<feature type="non-terminal residue" evidence="1">
    <location>
        <position position="113"/>
    </location>
</feature>
<protein>
    <submittedName>
        <fullName evidence="1">Uncharacterized protein</fullName>
    </submittedName>
</protein>
<organism evidence="1 2">
    <name type="scientific">Aspergillus transmontanensis</name>
    <dbReference type="NCBI Taxonomy" id="1034304"/>
    <lineage>
        <taxon>Eukaryota</taxon>
        <taxon>Fungi</taxon>
        <taxon>Dikarya</taxon>
        <taxon>Ascomycota</taxon>
        <taxon>Pezizomycotina</taxon>
        <taxon>Eurotiomycetes</taxon>
        <taxon>Eurotiomycetidae</taxon>
        <taxon>Eurotiales</taxon>
        <taxon>Aspergillaceae</taxon>
        <taxon>Aspergillus</taxon>
        <taxon>Aspergillus subgen. Circumdati</taxon>
    </lineage>
</organism>
<gene>
    <name evidence="1" type="ORF">BDV41DRAFT_516875</name>
</gene>
<dbReference type="AlphaFoldDB" id="A0A5N6WI16"/>
<name>A0A5N6WI16_9EURO</name>
<evidence type="ECO:0000313" key="1">
    <source>
        <dbReference type="EMBL" id="KAE8320178.1"/>
    </source>
</evidence>
<dbReference type="Proteomes" id="UP000325433">
    <property type="component" value="Unassembled WGS sequence"/>
</dbReference>
<evidence type="ECO:0000313" key="2">
    <source>
        <dbReference type="Proteomes" id="UP000325433"/>
    </source>
</evidence>
<proteinExistence type="predicted"/>
<keyword evidence="2" id="KW-1185">Reference proteome</keyword>
<reference evidence="2" key="1">
    <citation type="submission" date="2019-04" db="EMBL/GenBank/DDBJ databases">
        <title>Friends and foes A comparative genomics studyof 23 Aspergillus species from section Flavi.</title>
        <authorList>
            <consortium name="DOE Joint Genome Institute"/>
            <person name="Kjaerbolling I."/>
            <person name="Vesth T."/>
            <person name="Frisvad J.C."/>
            <person name="Nybo J.L."/>
            <person name="Theobald S."/>
            <person name="Kildgaard S."/>
            <person name="Isbrandt T."/>
            <person name="Kuo A."/>
            <person name="Sato A."/>
            <person name="Lyhne E.K."/>
            <person name="Kogle M.E."/>
            <person name="Wiebenga A."/>
            <person name="Kun R.S."/>
            <person name="Lubbers R.J."/>
            <person name="Makela M.R."/>
            <person name="Barry K."/>
            <person name="Chovatia M."/>
            <person name="Clum A."/>
            <person name="Daum C."/>
            <person name="Haridas S."/>
            <person name="He G."/>
            <person name="LaButti K."/>
            <person name="Lipzen A."/>
            <person name="Mondo S."/>
            <person name="Riley R."/>
            <person name="Salamov A."/>
            <person name="Simmons B.A."/>
            <person name="Magnuson J.K."/>
            <person name="Henrissat B."/>
            <person name="Mortensen U.H."/>
            <person name="Larsen T.O."/>
            <person name="Devries R.P."/>
            <person name="Grigoriev I.V."/>
            <person name="Machida M."/>
            <person name="Baker S.E."/>
            <person name="Andersen M.R."/>
        </authorList>
    </citation>
    <scope>NUCLEOTIDE SEQUENCE [LARGE SCALE GENOMIC DNA]</scope>
    <source>
        <strain evidence="2">CBS 130015</strain>
    </source>
</reference>
<sequence length="113" mass="12081">MSTVTAICLSRLAAVYSVPERAATVSAKTRGHLSALSDPGGMATIWSSSFIHRLNVTSSTESFRAATSIVIGYHLLEGLKPMVLFQPTPPSSLLSLGEGVFFGFLWRIIAIVL</sequence>